<dbReference type="InterPro" id="IPR048576">
    <property type="entry name" value="Rv2175c_wHTH"/>
</dbReference>
<dbReference type="Pfam" id="PF18367">
    <property type="entry name" value="Rv2175c_C"/>
    <property type="match status" value="1"/>
</dbReference>
<proteinExistence type="predicted"/>
<accession>A0A7W7L3S0</accession>
<evidence type="ECO:0000313" key="4">
    <source>
        <dbReference type="Proteomes" id="UP000560081"/>
    </source>
</evidence>
<evidence type="ECO:0000259" key="1">
    <source>
        <dbReference type="Pfam" id="PF18367"/>
    </source>
</evidence>
<evidence type="ECO:0000313" key="3">
    <source>
        <dbReference type="EMBL" id="MBB4882466.1"/>
    </source>
</evidence>
<dbReference type="GO" id="GO:0003677">
    <property type="term" value="F:DNA binding"/>
    <property type="evidence" value="ECO:0007669"/>
    <property type="project" value="InterPro"/>
</dbReference>
<evidence type="ECO:0000259" key="2">
    <source>
        <dbReference type="Pfam" id="PF21531"/>
    </source>
</evidence>
<dbReference type="Pfam" id="PF21531">
    <property type="entry name" value="Rv2175c_wHTH"/>
    <property type="match status" value="1"/>
</dbReference>
<dbReference type="EMBL" id="JACHMC010000001">
    <property type="protein sequence ID" value="MBB4882466.1"/>
    <property type="molecule type" value="Genomic_DNA"/>
</dbReference>
<reference evidence="3 4" key="1">
    <citation type="submission" date="2020-08" db="EMBL/GenBank/DDBJ databases">
        <title>Sequencing the genomes of 1000 actinobacteria strains.</title>
        <authorList>
            <person name="Klenk H.-P."/>
        </authorList>
    </citation>
    <scope>NUCLEOTIDE SEQUENCE [LARGE SCALE GENOMIC DNA]</scope>
    <source>
        <strain evidence="3 4">DSM 19079</strain>
    </source>
</reference>
<comment type="caution">
    <text evidence="3">The sequence shown here is derived from an EMBL/GenBank/DDBJ whole genome shotgun (WGS) entry which is preliminary data.</text>
</comment>
<gene>
    <name evidence="3" type="ORF">BJ976_000817</name>
</gene>
<name>A0A7W7L3S0_9MICC</name>
<dbReference type="Proteomes" id="UP000560081">
    <property type="component" value="Unassembled WGS sequence"/>
</dbReference>
<dbReference type="AlphaFoldDB" id="A0A7W7L3S0"/>
<feature type="domain" description="DNA-binding protein Rv2175c wHTH" evidence="2">
    <location>
        <begin position="17"/>
        <end position="73"/>
    </location>
</feature>
<feature type="domain" description="Rv2175c C-terminal" evidence="1">
    <location>
        <begin position="81"/>
        <end position="134"/>
    </location>
</feature>
<evidence type="ECO:0008006" key="5">
    <source>
        <dbReference type="Google" id="ProtNLM"/>
    </source>
</evidence>
<organism evidence="3 4">
    <name type="scientific">Micrococcus flavus</name>
    <dbReference type="NCBI Taxonomy" id="384602"/>
    <lineage>
        <taxon>Bacteria</taxon>
        <taxon>Bacillati</taxon>
        <taxon>Actinomycetota</taxon>
        <taxon>Actinomycetes</taxon>
        <taxon>Micrococcales</taxon>
        <taxon>Micrococcaceae</taxon>
        <taxon>Micrococcus</taxon>
    </lineage>
</organism>
<sequence>MSTENTPATTAEPPADAIPADLDALVGDWVTLPDVAEHLDIRVTRVHNLVSERRLLAVRRPAPPVRSVPAAFLTETGVLEPLRGTLVLLQDAGFDDAEALRWLFTEDESLPGRPVDALRAGHKTEVRRRAQALAW</sequence>
<keyword evidence="4" id="KW-1185">Reference proteome</keyword>
<protein>
    <recommendedName>
        <fullName evidence="5">DNA-binding protein</fullName>
    </recommendedName>
</protein>
<dbReference type="InterPro" id="IPR041098">
    <property type="entry name" value="Rv2175c_C"/>
</dbReference>